<feature type="domain" description="Clr5" evidence="1">
    <location>
        <begin position="25"/>
        <end position="75"/>
    </location>
</feature>
<name>A0A7C8Q0R1_ORBOL</name>
<protein>
    <recommendedName>
        <fullName evidence="1">Clr5 domain-containing protein</fullName>
    </recommendedName>
</protein>
<dbReference type="InterPro" id="IPR025676">
    <property type="entry name" value="Clr5_dom"/>
</dbReference>
<proteinExistence type="predicted"/>
<organism evidence="2 3">
    <name type="scientific">Orbilia oligospora</name>
    <name type="common">Nematode-trapping fungus</name>
    <name type="synonym">Arthrobotrys oligospora</name>
    <dbReference type="NCBI Taxonomy" id="2813651"/>
    <lineage>
        <taxon>Eukaryota</taxon>
        <taxon>Fungi</taxon>
        <taxon>Dikarya</taxon>
        <taxon>Ascomycota</taxon>
        <taxon>Pezizomycotina</taxon>
        <taxon>Orbiliomycetes</taxon>
        <taxon>Orbiliales</taxon>
        <taxon>Orbiliaceae</taxon>
        <taxon>Orbilia</taxon>
    </lineage>
</organism>
<dbReference type="Pfam" id="PF14420">
    <property type="entry name" value="Clr5"/>
    <property type="match status" value="1"/>
</dbReference>
<dbReference type="AlphaFoldDB" id="A0A7C8Q0R1"/>
<evidence type="ECO:0000259" key="1">
    <source>
        <dbReference type="Pfam" id="PF14420"/>
    </source>
</evidence>
<evidence type="ECO:0000313" key="3">
    <source>
        <dbReference type="Proteomes" id="UP000479691"/>
    </source>
</evidence>
<dbReference type="EMBL" id="JAABOE010000013">
    <property type="protein sequence ID" value="KAF3187638.1"/>
    <property type="molecule type" value="Genomic_DNA"/>
</dbReference>
<dbReference type="Proteomes" id="UP000479691">
    <property type="component" value="Unassembled WGS sequence"/>
</dbReference>
<gene>
    <name evidence="2" type="ORF">TWF788_001859</name>
</gene>
<reference evidence="2 3" key="1">
    <citation type="submission" date="2019-06" db="EMBL/GenBank/DDBJ databases">
        <authorList>
            <person name="Palmer J.M."/>
        </authorList>
    </citation>
    <scope>NUCLEOTIDE SEQUENCE [LARGE SCALE GENOMIC DNA]</scope>
    <source>
        <strain evidence="2 3">TWF788</strain>
    </source>
</reference>
<evidence type="ECO:0000313" key="2">
    <source>
        <dbReference type="EMBL" id="KAF3187638.1"/>
    </source>
</evidence>
<comment type="caution">
    <text evidence="2">The sequence shown here is derived from an EMBL/GenBank/DDBJ whole genome shotgun (WGS) entry which is preliminary data.</text>
</comment>
<accession>A0A7C8Q0R1</accession>
<sequence>MELQWKPPVSTVTRPKRRAAANIYEADIEKHKAIILDLASQGTYQSTIETLRKKYSFEISIDQLKKFLKLWGFQKKPRRNPPMVSSTNSGVSGLFSSFAVASLPKTTSSSAHERQSTESWIVQYQPGALPQSNVKLTNEPPKLLNDDIDSLIRSIERLELNNFDVFAEGNIRGVLPRLVQSIEVEPELETQELSIPITYEGASDDFRKLLKCLRGTPTSGADTGGLIFLKSSSTRDLEQGTTSITWTNKLTKFLLHSQRKETKGRTAIVNIKKMQFRSPGGGAFKVTDTNIILRPKRDQSHSRLGDSRVLNILCRSREQYTLGLSVSLRSYWAIEHLDGIDNILKVALRGDLEEIQQRCSKGEWSFRSYDQQVLSTLHYAISGAFASRVTIRREGCMGIVKLIAAEAPDLFLENEGVISWLFTAAFNSLDQNREINDTFLDKILRYALLAGFEFGLSPRGLLLKCILSGSINHVNLVFYNDMDYIAIDDELVKTFILLDIGPDRYFGAFSSEPGLVAKEFSGKLGILLERLGAEQDLVSILHYLFHLDENVPFEAMVRSLKVTIDAIGDIYNRPITSSNGTDLSFDKQYSPDYGVLFCAIAHLSKRHEQWYAALAKCRYKYTRSQAHQWEARYLGLSWDKYHWFLKNLEKKEEGRLPLWDRSIFEALAEVLDRQVGGWQPHQRMIMVSHFNVSRYIKTLELKNE</sequence>